<keyword evidence="1" id="KW-0812">Transmembrane</keyword>
<evidence type="ECO:0000256" key="1">
    <source>
        <dbReference type="SAM" id="Phobius"/>
    </source>
</evidence>
<feature type="domain" description="DUF218" evidence="2">
    <location>
        <begin position="78"/>
        <end position="251"/>
    </location>
</feature>
<name>A0A848G332_9RHOO</name>
<keyword evidence="1" id="KW-1133">Transmembrane helix</keyword>
<gene>
    <name evidence="3" type="ORF">HHL15_12810</name>
</gene>
<evidence type="ECO:0000259" key="2">
    <source>
        <dbReference type="Pfam" id="PF02698"/>
    </source>
</evidence>
<keyword evidence="4" id="KW-1185">Reference proteome</keyword>
<dbReference type="CDD" id="cd06259">
    <property type="entry name" value="YdcF-like"/>
    <property type="match status" value="1"/>
</dbReference>
<dbReference type="GO" id="GO:0005886">
    <property type="term" value="C:plasma membrane"/>
    <property type="evidence" value="ECO:0007669"/>
    <property type="project" value="TreeGrafter"/>
</dbReference>
<dbReference type="PANTHER" id="PTHR30336:SF4">
    <property type="entry name" value="ENVELOPE BIOGENESIS FACTOR ELYC"/>
    <property type="match status" value="1"/>
</dbReference>
<dbReference type="Proteomes" id="UP000580043">
    <property type="component" value="Unassembled WGS sequence"/>
</dbReference>
<evidence type="ECO:0000313" key="4">
    <source>
        <dbReference type="Proteomes" id="UP000580043"/>
    </source>
</evidence>
<dbReference type="InterPro" id="IPR051599">
    <property type="entry name" value="Cell_Envelope_Assoc"/>
</dbReference>
<protein>
    <submittedName>
        <fullName evidence="3">YdcF family protein</fullName>
    </submittedName>
</protein>
<dbReference type="Pfam" id="PF02698">
    <property type="entry name" value="DUF218"/>
    <property type="match status" value="1"/>
</dbReference>
<dbReference type="GO" id="GO:0043164">
    <property type="term" value="P:Gram-negative-bacterium-type cell wall biogenesis"/>
    <property type="evidence" value="ECO:0007669"/>
    <property type="project" value="TreeGrafter"/>
</dbReference>
<comment type="caution">
    <text evidence="3">The sequence shown here is derived from an EMBL/GenBank/DDBJ whole genome shotgun (WGS) entry which is preliminary data.</text>
</comment>
<accession>A0A848G332</accession>
<evidence type="ECO:0000313" key="3">
    <source>
        <dbReference type="EMBL" id="NML26628.1"/>
    </source>
</evidence>
<dbReference type="AlphaFoldDB" id="A0A848G332"/>
<dbReference type="InterPro" id="IPR003848">
    <property type="entry name" value="DUF218"/>
</dbReference>
<feature type="transmembrane region" description="Helical" evidence="1">
    <location>
        <begin position="38"/>
        <end position="61"/>
    </location>
</feature>
<organism evidence="3 4">
    <name type="scientific">Zoogloea dura</name>
    <dbReference type="NCBI Taxonomy" id="2728840"/>
    <lineage>
        <taxon>Bacteria</taxon>
        <taxon>Pseudomonadati</taxon>
        <taxon>Pseudomonadota</taxon>
        <taxon>Betaproteobacteria</taxon>
        <taxon>Rhodocyclales</taxon>
        <taxon>Zoogloeaceae</taxon>
        <taxon>Zoogloea</taxon>
    </lineage>
</organism>
<dbReference type="InterPro" id="IPR014729">
    <property type="entry name" value="Rossmann-like_a/b/a_fold"/>
</dbReference>
<dbReference type="Gene3D" id="3.40.50.620">
    <property type="entry name" value="HUPs"/>
    <property type="match status" value="1"/>
</dbReference>
<reference evidence="3 4" key="1">
    <citation type="submission" date="2020-04" db="EMBL/GenBank/DDBJ databases">
        <title>Zoogloea sp. G-4-1-14 isolated from soil.</title>
        <authorList>
            <person name="Dahal R.H."/>
        </authorList>
    </citation>
    <scope>NUCLEOTIDE SEQUENCE [LARGE SCALE GENOMIC DNA]</scope>
    <source>
        <strain evidence="3 4">G-4-1-14</strain>
    </source>
</reference>
<proteinExistence type="predicted"/>
<feature type="transmembrane region" description="Helical" evidence="1">
    <location>
        <begin position="12"/>
        <end position="29"/>
    </location>
</feature>
<dbReference type="EMBL" id="JABBGA010000009">
    <property type="protein sequence ID" value="NML26628.1"/>
    <property type="molecule type" value="Genomic_DNA"/>
</dbReference>
<keyword evidence="1" id="KW-0472">Membrane</keyword>
<dbReference type="PANTHER" id="PTHR30336">
    <property type="entry name" value="INNER MEMBRANE PROTEIN, PROBABLE PERMEASE"/>
    <property type="match status" value="1"/>
</dbReference>
<sequence length="259" mass="27659">MFLLKKILSTLVLPPLGPLLLILAGLILGRRHPRGGRLLAAVGLIVSVVLMTPASVGLLLADLESHPPITDEALGQADAIVILAGGMRSHAPEFGEGTVNARTLERIRYGARLARKSGLPVLVSGGAPQGGTAEAEWMKRSLQEDFGITVRWVEAASLDTRENALLSARILHPEGLRRIALVTHAAHMRRAEAWFKSAGFEVLPAPTAYFTDKHPDDAEDSQPGASGLFLAAAPSMSAAYAGWYAIHEWLGLLAFRLSS</sequence>
<dbReference type="GO" id="GO:0000270">
    <property type="term" value="P:peptidoglycan metabolic process"/>
    <property type="evidence" value="ECO:0007669"/>
    <property type="project" value="TreeGrafter"/>
</dbReference>